<dbReference type="AlphaFoldDB" id="A0A0G1C4L8"/>
<accession>A0A0G1C4L8</accession>
<evidence type="ECO:0000313" key="2">
    <source>
        <dbReference type="Proteomes" id="UP000034213"/>
    </source>
</evidence>
<dbReference type="Proteomes" id="UP000034213">
    <property type="component" value="Unassembled WGS sequence"/>
</dbReference>
<name>A0A0G1C4L8_9BACT</name>
<protein>
    <submittedName>
        <fullName evidence="1">Uncharacterized protein</fullName>
    </submittedName>
</protein>
<sequence>MLPDLRTSLGFDALREAGYGFSDFSGPKQFRMQAEILDGAERNGLTRRFI</sequence>
<organism evidence="1 2">
    <name type="scientific">Candidatus Beckwithbacteria bacterium GW2011_GWA2_43_10</name>
    <dbReference type="NCBI Taxonomy" id="1618369"/>
    <lineage>
        <taxon>Bacteria</taxon>
        <taxon>Candidatus Beckwithiibacteriota</taxon>
    </lineage>
</organism>
<dbReference type="STRING" id="1618369.UV54_C0007G0003"/>
<evidence type="ECO:0000313" key="1">
    <source>
        <dbReference type="EMBL" id="KKS80394.1"/>
    </source>
</evidence>
<comment type="caution">
    <text evidence="1">The sequence shown here is derived from an EMBL/GenBank/DDBJ whole genome shotgun (WGS) entry which is preliminary data.</text>
</comment>
<dbReference type="EMBL" id="LCEW01000007">
    <property type="protein sequence ID" value="KKS80394.1"/>
    <property type="molecule type" value="Genomic_DNA"/>
</dbReference>
<proteinExistence type="predicted"/>
<gene>
    <name evidence="1" type="ORF">UV54_C0007G0003</name>
</gene>
<reference evidence="1 2" key="1">
    <citation type="journal article" date="2015" name="Nature">
        <title>rRNA introns, odd ribosomes, and small enigmatic genomes across a large radiation of phyla.</title>
        <authorList>
            <person name="Brown C.T."/>
            <person name="Hug L.A."/>
            <person name="Thomas B.C."/>
            <person name="Sharon I."/>
            <person name="Castelle C.J."/>
            <person name="Singh A."/>
            <person name="Wilkins M.J."/>
            <person name="Williams K.H."/>
            <person name="Banfield J.F."/>
        </authorList>
    </citation>
    <scope>NUCLEOTIDE SEQUENCE [LARGE SCALE GENOMIC DNA]</scope>
</reference>